<dbReference type="PANTHER" id="PTHR12096">
    <property type="entry name" value="NUCLEAR PROTEIN SKIP-RELATED"/>
    <property type="match status" value="1"/>
</dbReference>
<feature type="signal peptide" evidence="3">
    <location>
        <begin position="1"/>
        <end position="31"/>
    </location>
</feature>
<feature type="compositionally biased region" description="Acidic residues" evidence="2">
    <location>
        <begin position="413"/>
        <end position="424"/>
    </location>
</feature>
<comment type="caution">
    <text evidence="5">The sequence shown here is derived from an EMBL/GenBank/DDBJ whole genome shotgun (WGS) entry which is preliminary data.</text>
</comment>
<feature type="compositionally biased region" description="Basic and acidic residues" evidence="2">
    <location>
        <begin position="425"/>
        <end position="455"/>
    </location>
</feature>
<evidence type="ECO:0000313" key="6">
    <source>
        <dbReference type="Proteomes" id="UP001174909"/>
    </source>
</evidence>
<feature type="non-terminal residue" evidence="5">
    <location>
        <position position="1"/>
    </location>
</feature>
<evidence type="ECO:0000256" key="2">
    <source>
        <dbReference type="SAM" id="MobiDB-lite"/>
    </source>
</evidence>
<dbReference type="AlphaFoldDB" id="A0AA35SDC0"/>
<name>A0AA35SDC0_GEOBA</name>
<sequence>RATVKGQKPLGFWCVKFLVLFSLLLLSPVSSKRIFPPSKMSLTKLLPRPAHVTVDPDEPSVDAAYAQLTRPTVKKEPPPYGHRKNWVPRSLADFGDGGAFPEVHVAQYPMNMANKSKPGSSSAVVPLQLDASGKVKYDVLARMGQRKDKVVHSSLEAMVSRGVRPSDPELVRPEEEEVEKVTEETRLALEKLTNKKISAAMPVRAADKQAPAQYIRCAHVTVMVLVESSFSQHTHTVVHSLFCRYTPAQQGVAYNSGAKQRIIRMVEAQKDPMEPPRFKVNQKIPRGPPSPPAPVLHSPTRKVTVKEQQEWKIPPCISNWKNPRGFTIPLDKRLAADGRGLQDHTINDNFAKLAQALYTADREARKAISLRSTMEKKVAQKEREGKEDRLRDLAKVARDKRIGIHGPSGAGGEGEEGEEEEGVAEEARGRDVLRHERHRERERERRLARAHPDKR</sequence>
<organism evidence="5 6">
    <name type="scientific">Geodia barretti</name>
    <name type="common">Barrett's horny sponge</name>
    <dbReference type="NCBI Taxonomy" id="519541"/>
    <lineage>
        <taxon>Eukaryota</taxon>
        <taxon>Metazoa</taxon>
        <taxon>Porifera</taxon>
        <taxon>Demospongiae</taxon>
        <taxon>Heteroscleromorpha</taxon>
        <taxon>Tetractinellida</taxon>
        <taxon>Astrophorina</taxon>
        <taxon>Geodiidae</taxon>
        <taxon>Geodia</taxon>
    </lineage>
</organism>
<feature type="chain" id="PRO_5041256388" evidence="3">
    <location>
        <begin position="32"/>
        <end position="455"/>
    </location>
</feature>
<evidence type="ECO:0000313" key="5">
    <source>
        <dbReference type="EMBL" id="CAI8027995.1"/>
    </source>
</evidence>
<comment type="similarity">
    <text evidence="1">Belongs to the SNW family.</text>
</comment>
<evidence type="ECO:0000259" key="4">
    <source>
        <dbReference type="Pfam" id="PF02731"/>
    </source>
</evidence>
<feature type="non-terminal residue" evidence="5">
    <location>
        <position position="455"/>
    </location>
</feature>
<feature type="region of interest" description="Disordered" evidence="2">
    <location>
        <begin position="280"/>
        <end position="299"/>
    </location>
</feature>
<reference evidence="5" key="1">
    <citation type="submission" date="2023-03" db="EMBL/GenBank/DDBJ databases">
        <authorList>
            <person name="Steffen K."/>
            <person name="Cardenas P."/>
        </authorList>
    </citation>
    <scope>NUCLEOTIDE SEQUENCE</scope>
</reference>
<proteinExistence type="inferred from homology"/>
<dbReference type="EMBL" id="CASHTH010002313">
    <property type="protein sequence ID" value="CAI8027995.1"/>
    <property type="molecule type" value="Genomic_DNA"/>
</dbReference>
<dbReference type="Proteomes" id="UP001174909">
    <property type="component" value="Unassembled WGS sequence"/>
</dbReference>
<evidence type="ECO:0000256" key="3">
    <source>
        <dbReference type="SAM" id="SignalP"/>
    </source>
</evidence>
<keyword evidence="6" id="KW-1185">Reference proteome</keyword>
<dbReference type="GO" id="GO:0000398">
    <property type="term" value="P:mRNA splicing, via spliceosome"/>
    <property type="evidence" value="ECO:0007669"/>
    <property type="project" value="InterPro"/>
</dbReference>
<keyword evidence="3" id="KW-0732">Signal</keyword>
<dbReference type="Pfam" id="PF02731">
    <property type="entry name" value="SKIP_SNW"/>
    <property type="match status" value="1"/>
</dbReference>
<evidence type="ECO:0000256" key="1">
    <source>
        <dbReference type="ARBA" id="ARBA00010197"/>
    </source>
</evidence>
<dbReference type="InterPro" id="IPR004015">
    <property type="entry name" value="SKI-int_prot_SKIP_SNW-dom"/>
</dbReference>
<dbReference type="GO" id="GO:0005681">
    <property type="term" value="C:spliceosomal complex"/>
    <property type="evidence" value="ECO:0007669"/>
    <property type="project" value="InterPro"/>
</dbReference>
<feature type="region of interest" description="Disordered" evidence="2">
    <location>
        <begin position="394"/>
        <end position="455"/>
    </location>
</feature>
<protein>
    <submittedName>
        <fullName evidence="5">SNW domain-containing protein 1</fullName>
    </submittedName>
</protein>
<feature type="domain" description="SKI-interacting protein SKIP SNW" evidence="4">
    <location>
        <begin position="242"/>
        <end position="401"/>
    </location>
</feature>
<dbReference type="InterPro" id="IPR017862">
    <property type="entry name" value="SKI-int_prot_SKIP"/>
</dbReference>
<gene>
    <name evidence="5" type="ORF">GBAR_LOCUS15960</name>
</gene>
<accession>A0AA35SDC0</accession>